<comment type="caution">
    <text evidence="2">The sequence shown here is derived from an EMBL/GenBank/DDBJ whole genome shotgun (WGS) entry which is preliminary data.</text>
</comment>
<feature type="chain" id="PRO_5027094060" description="DUF3108 domain-containing protein" evidence="1">
    <location>
        <begin position="24"/>
        <end position="391"/>
    </location>
</feature>
<name>A0A6L7GAP4_9RHOB</name>
<sequence length="391" mass="42138">MFARHALAGAVGLCLATAPALHAQPSAGPSPTDGLWGGGYRSSKGGQLELRLTAIGDLARFDLEARRWFDLGSLECHYVMRLNGAGNGHSSEHGPGQSYLNTATSTSEGCPAEVAFALTRSDAQTLTLAPAADLAPILSNLPDITLSGTLRPPRPEDLHAPVAGLDILGISPGMTRPQTETLLKDAGFAPTGKRYARRGSGYRIQEEVWGRRPLGNAAFADRISVQYTPAMGWNDLPERVSLVQRMNSPESPTSVGALEEALAKKYGPPYREGRAARSYAADGGNMTDGQPCRIKGPHQTISYRHVPFERNGSLIRPHERRGTVNVYCGPTLSVRIDADESSGTVRDFRLSIVDPTPLWQSFWLTWSHREAAAIRAEFDSLGSADTDLPDL</sequence>
<dbReference type="Proteomes" id="UP000477911">
    <property type="component" value="Unassembled WGS sequence"/>
</dbReference>
<gene>
    <name evidence="2" type="ORF">GR170_24690</name>
</gene>
<evidence type="ECO:0000256" key="1">
    <source>
        <dbReference type="SAM" id="SignalP"/>
    </source>
</evidence>
<accession>A0A6L7GAP4</accession>
<keyword evidence="3" id="KW-1185">Reference proteome</keyword>
<organism evidence="2 3">
    <name type="scientific">Pseudooceanicola albus</name>
    <dbReference type="NCBI Taxonomy" id="2692189"/>
    <lineage>
        <taxon>Bacteria</taxon>
        <taxon>Pseudomonadati</taxon>
        <taxon>Pseudomonadota</taxon>
        <taxon>Alphaproteobacteria</taxon>
        <taxon>Rhodobacterales</taxon>
        <taxon>Paracoccaceae</taxon>
        <taxon>Pseudooceanicola</taxon>
    </lineage>
</organism>
<dbReference type="AlphaFoldDB" id="A0A6L7GAP4"/>
<dbReference type="RefSeq" id="WP_160897146.1">
    <property type="nucleotide sequence ID" value="NZ_WUMU01000042.1"/>
</dbReference>
<evidence type="ECO:0008006" key="4">
    <source>
        <dbReference type="Google" id="ProtNLM"/>
    </source>
</evidence>
<dbReference type="EMBL" id="WUMU01000042">
    <property type="protein sequence ID" value="MXN21029.1"/>
    <property type="molecule type" value="Genomic_DNA"/>
</dbReference>
<protein>
    <recommendedName>
        <fullName evidence="4">DUF3108 domain-containing protein</fullName>
    </recommendedName>
</protein>
<keyword evidence="1" id="KW-0732">Signal</keyword>
<proteinExistence type="predicted"/>
<reference evidence="2 3" key="1">
    <citation type="submission" date="2019-12" db="EMBL/GenBank/DDBJ databases">
        <authorList>
            <person name="Li M."/>
        </authorList>
    </citation>
    <scope>NUCLEOTIDE SEQUENCE [LARGE SCALE GENOMIC DNA]</scope>
    <source>
        <strain evidence="2 3">GBMRC 2024</strain>
    </source>
</reference>
<feature type="signal peptide" evidence="1">
    <location>
        <begin position="1"/>
        <end position="23"/>
    </location>
</feature>
<evidence type="ECO:0000313" key="3">
    <source>
        <dbReference type="Proteomes" id="UP000477911"/>
    </source>
</evidence>
<evidence type="ECO:0000313" key="2">
    <source>
        <dbReference type="EMBL" id="MXN21029.1"/>
    </source>
</evidence>